<comment type="caution">
    <text evidence="1">The sequence shown here is derived from an EMBL/GenBank/DDBJ whole genome shotgun (WGS) entry which is preliminary data.</text>
</comment>
<organism evidence="1 2">
    <name type="scientific">Steinernema carpocapsae</name>
    <name type="common">Entomopathogenic nematode</name>
    <dbReference type="NCBI Taxonomy" id="34508"/>
    <lineage>
        <taxon>Eukaryota</taxon>
        <taxon>Metazoa</taxon>
        <taxon>Ecdysozoa</taxon>
        <taxon>Nematoda</taxon>
        <taxon>Chromadorea</taxon>
        <taxon>Rhabditida</taxon>
        <taxon>Tylenchina</taxon>
        <taxon>Panagrolaimomorpha</taxon>
        <taxon>Strongyloidoidea</taxon>
        <taxon>Steinernematidae</taxon>
        <taxon>Steinernema</taxon>
    </lineage>
</organism>
<protein>
    <submittedName>
        <fullName evidence="1">Uncharacterized protein</fullName>
    </submittedName>
</protein>
<evidence type="ECO:0000313" key="2">
    <source>
        <dbReference type="Proteomes" id="UP000298663"/>
    </source>
</evidence>
<dbReference type="Proteomes" id="UP000298663">
    <property type="component" value="Unassembled WGS sequence"/>
</dbReference>
<dbReference type="EMBL" id="AZBU02000009">
    <property type="protein sequence ID" value="TKR64809.1"/>
    <property type="molecule type" value="Genomic_DNA"/>
</dbReference>
<sequence>MDFASILFCEQVCAFLSKPSLDTLYQNLSEATNWSIPVSEHAEKRVTHFLEFSMRSRQVTLSENDDVRYARVKQIKLGNSFCDRLNYKRTKKLNEKMRKFKRYFGPESELVIDQWSTSTRHFIGLFLKNKAIFNHAFLSLDLTMTALPKAFLKNQFSFKNLTSLKILGDIDDSFNRPIWNAIRQLQLEHFSSTRKRFVHTTIIHPNFFNICVGKWLYNDKFSFHLLGSTRLSHQKISEFLKCWENSTLVAEIKCKWARRNPYFEGKYLLAASEQTKYYNGYWTIFNLKSKKRGAPDEFIGAPSIRANHPIFKDEDFLF</sequence>
<reference evidence="1 2" key="1">
    <citation type="journal article" date="2015" name="Genome Biol.">
        <title>Comparative genomics of Steinernema reveals deeply conserved gene regulatory networks.</title>
        <authorList>
            <person name="Dillman A.R."/>
            <person name="Macchietto M."/>
            <person name="Porter C.F."/>
            <person name="Rogers A."/>
            <person name="Williams B."/>
            <person name="Antoshechkin I."/>
            <person name="Lee M.M."/>
            <person name="Goodwin Z."/>
            <person name="Lu X."/>
            <person name="Lewis E.E."/>
            <person name="Goodrich-Blair H."/>
            <person name="Stock S.P."/>
            <person name="Adams B.J."/>
            <person name="Sternberg P.W."/>
            <person name="Mortazavi A."/>
        </authorList>
    </citation>
    <scope>NUCLEOTIDE SEQUENCE [LARGE SCALE GENOMIC DNA]</scope>
    <source>
        <strain evidence="1 2">ALL</strain>
    </source>
</reference>
<accession>A0A4U5M7C5</accession>
<dbReference type="AlphaFoldDB" id="A0A4U5M7C5"/>
<keyword evidence="2" id="KW-1185">Reference proteome</keyword>
<gene>
    <name evidence="1" type="ORF">L596_025288</name>
</gene>
<name>A0A4U5M7C5_STECR</name>
<reference evidence="1 2" key="2">
    <citation type="journal article" date="2019" name="G3 (Bethesda)">
        <title>Hybrid Assembly of the Genome of the Entomopathogenic Nematode Steinernema carpocapsae Identifies the X-Chromosome.</title>
        <authorList>
            <person name="Serra L."/>
            <person name="Macchietto M."/>
            <person name="Macias-Munoz A."/>
            <person name="McGill C.J."/>
            <person name="Rodriguez I.M."/>
            <person name="Rodriguez B."/>
            <person name="Murad R."/>
            <person name="Mortazavi A."/>
        </authorList>
    </citation>
    <scope>NUCLEOTIDE SEQUENCE [LARGE SCALE GENOMIC DNA]</scope>
    <source>
        <strain evidence="1 2">ALL</strain>
    </source>
</reference>
<proteinExistence type="predicted"/>
<evidence type="ECO:0000313" key="1">
    <source>
        <dbReference type="EMBL" id="TKR64809.1"/>
    </source>
</evidence>